<dbReference type="OrthoDB" id="3440574at2"/>
<comment type="subcellular location">
    <subcellularLocation>
        <location evidence="1">Membrane</location>
    </subcellularLocation>
</comment>
<keyword evidence="4" id="KW-0472">Membrane</keyword>
<evidence type="ECO:0000256" key="3">
    <source>
        <dbReference type="ARBA" id="ARBA00022989"/>
    </source>
</evidence>
<dbReference type="GO" id="GO:0016020">
    <property type="term" value="C:membrane"/>
    <property type="evidence" value="ECO:0007669"/>
    <property type="project" value="UniProtKB-SubCell"/>
</dbReference>
<dbReference type="eggNOG" id="COG0683">
    <property type="taxonomic scope" value="Bacteria"/>
</dbReference>
<dbReference type="Proteomes" id="UP000050867">
    <property type="component" value="Unassembled WGS sequence"/>
</dbReference>
<evidence type="ECO:0000256" key="4">
    <source>
        <dbReference type="ARBA" id="ARBA00023136"/>
    </source>
</evidence>
<evidence type="ECO:0000313" key="7">
    <source>
        <dbReference type="Proteomes" id="UP000050867"/>
    </source>
</evidence>
<dbReference type="PANTHER" id="PTHR30483:SF6">
    <property type="entry name" value="PERIPLASMIC BINDING PROTEIN OF ABC TRANSPORTER FOR NATURAL AMINO ACIDS"/>
    <property type="match status" value="1"/>
</dbReference>
<dbReference type="Pfam" id="PF01094">
    <property type="entry name" value="ANF_receptor"/>
    <property type="match status" value="1"/>
</dbReference>
<feature type="domain" description="Receptor ligand binding region" evidence="5">
    <location>
        <begin position="162"/>
        <end position="463"/>
    </location>
</feature>
<organism evidence="6 7">
    <name type="scientific">Wenjunlia vitaminophila</name>
    <name type="common">Streptomyces vitaminophilus</name>
    <dbReference type="NCBI Taxonomy" id="76728"/>
    <lineage>
        <taxon>Bacteria</taxon>
        <taxon>Bacillati</taxon>
        <taxon>Actinomycetota</taxon>
        <taxon>Actinomycetes</taxon>
        <taxon>Kitasatosporales</taxon>
        <taxon>Streptomycetaceae</taxon>
        <taxon>Wenjunlia</taxon>
    </lineage>
</organism>
<dbReference type="AlphaFoldDB" id="A0A0T6LYA8"/>
<dbReference type="RefSeq" id="WP_018384732.1">
    <property type="nucleotide sequence ID" value="NZ_LLZU01000002.1"/>
</dbReference>
<name>A0A0T6LYA8_WENVI</name>
<reference evidence="6 7" key="1">
    <citation type="submission" date="2015-10" db="EMBL/GenBank/DDBJ databases">
        <title>Draft genome sequence of pyrrolomycin-producing Streptomyces vitaminophilus.</title>
        <authorList>
            <person name="Graham D.E."/>
            <person name="Mahan K.M."/>
            <person name="Klingeman D.M."/>
            <person name="Hettich R.L."/>
            <person name="Parry R.J."/>
        </authorList>
    </citation>
    <scope>NUCLEOTIDE SEQUENCE [LARGE SCALE GENOMIC DNA]</scope>
    <source>
        <strain evidence="6 7">ATCC 31673</strain>
    </source>
</reference>
<dbReference type="InterPro" id="IPR001828">
    <property type="entry name" value="ANF_lig-bd_rcpt"/>
</dbReference>
<evidence type="ECO:0000256" key="2">
    <source>
        <dbReference type="ARBA" id="ARBA00022692"/>
    </source>
</evidence>
<protein>
    <recommendedName>
        <fullName evidence="5">Receptor ligand binding region domain-containing protein</fullName>
    </recommendedName>
</protein>
<proteinExistence type="predicted"/>
<accession>A0A0T6LYA8</accession>
<gene>
    <name evidence="6" type="ORF">AQ490_02095</name>
</gene>
<dbReference type="Gene3D" id="3.40.50.2300">
    <property type="match status" value="2"/>
</dbReference>
<keyword evidence="7" id="KW-1185">Reference proteome</keyword>
<dbReference type="InterPro" id="IPR051010">
    <property type="entry name" value="BCAA_transport"/>
</dbReference>
<comment type="caution">
    <text evidence="6">The sequence shown here is derived from an EMBL/GenBank/DDBJ whole genome shotgun (WGS) entry which is preliminary data.</text>
</comment>
<sequence length="483" mass="52665">MSHPRLGPGPFYYRHPLLTALIVVAALATVTGGVVGWRHLRDQDDCGSGLEARGEQCVGLTDGGHPFFDELRGVSQRIEAENDRVEQTGKEYVTIAFARPMGEGQSGAIRDSLAGAYAAQWRANRGVRGESPLIRLVIGNFGERSEHWKVTAEKIVEESKEDNGVVAVAGISRSTKANGEAMRYLSEHGIPMVSDVLTVDEVPGVRTLARVAPTNSDQATAAAEWLKDQKVRRVQLVFDRDENETYSTSLRTAFREAYAGDGHALVEERGSYAGRLPSLGDRFSALIDNLCYSNTRTIYFAGRSDALRVFVAQLGNRGCQDVGFTVVTGDDATLLRSDEQLDQALAGRIRLVYTGLTHPGVWDRAEVNRPAVRFFTETFTSKDWFPDATLTDGHAVMAHDAVLTAIAAIRYRTDQGPSSLSPEAVQQKLQVLNGVHRVPGASGDISLDNEGYAQNKAVPVLELRPHGGVELRDVSYPDGHPPR</sequence>
<dbReference type="STRING" id="76728.AQ490_02095"/>
<dbReference type="EMBL" id="LLZU01000002">
    <property type="protein sequence ID" value="KRV51021.1"/>
    <property type="molecule type" value="Genomic_DNA"/>
</dbReference>
<evidence type="ECO:0000313" key="6">
    <source>
        <dbReference type="EMBL" id="KRV51021.1"/>
    </source>
</evidence>
<evidence type="ECO:0000256" key="1">
    <source>
        <dbReference type="ARBA" id="ARBA00004370"/>
    </source>
</evidence>
<keyword evidence="2" id="KW-0812">Transmembrane</keyword>
<dbReference type="SUPFAM" id="SSF53822">
    <property type="entry name" value="Periplasmic binding protein-like I"/>
    <property type="match status" value="1"/>
</dbReference>
<keyword evidence="3" id="KW-1133">Transmembrane helix</keyword>
<evidence type="ECO:0000259" key="5">
    <source>
        <dbReference type="Pfam" id="PF01094"/>
    </source>
</evidence>
<dbReference type="InterPro" id="IPR028082">
    <property type="entry name" value="Peripla_BP_I"/>
</dbReference>
<dbReference type="PANTHER" id="PTHR30483">
    <property type="entry name" value="LEUCINE-SPECIFIC-BINDING PROTEIN"/>
    <property type="match status" value="1"/>
</dbReference>